<keyword evidence="1" id="KW-0472">Membrane</keyword>
<keyword evidence="2" id="KW-0732">Signal</keyword>
<dbReference type="InterPro" id="IPR014194">
    <property type="entry name" value="Spore_III_AE"/>
</dbReference>
<feature type="transmembrane region" description="Helical" evidence="1">
    <location>
        <begin position="84"/>
        <end position="104"/>
    </location>
</feature>
<keyword evidence="4" id="KW-1185">Reference proteome</keyword>
<feature type="transmembrane region" description="Helical" evidence="1">
    <location>
        <begin position="220"/>
        <end position="248"/>
    </location>
</feature>
<dbReference type="OrthoDB" id="1706761at2"/>
<organism evidence="3 4">
    <name type="scientific">Papillibacter cinnamivorans DSM 12816</name>
    <dbReference type="NCBI Taxonomy" id="1122930"/>
    <lineage>
        <taxon>Bacteria</taxon>
        <taxon>Bacillati</taxon>
        <taxon>Bacillota</taxon>
        <taxon>Clostridia</taxon>
        <taxon>Eubacteriales</taxon>
        <taxon>Oscillospiraceae</taxon>
        <taxon>Papillibacter</taxon>
    </lineage>
</organism>
<gene>
    <name evidence="3" type="ORF">SAMN02745168_0037</name>
</gene>
<feature type="transmembrane region" description="Helical" evidence="1">
    <location>
        <begin position="152"/>
        <end position="172"/>
    </location>
</feature>
<name>A0A1W2CKR6_9FIRM</name>
<reference evidence="3 4" key="1">
    <citation type="submission" date="2017-04" db="EMBL/GenBank/DDBJ databases">
        <authorList>
            <person name="Afonso C.L."/>
            <person name="Miller P.J."/>
            <person name="Scott M.A."/>
            <person name="Spackman E."/>
            <person name="Goraichik I."/>
            <person name="Dimitrov K.M."/>
            <person name="Suarez D.L."/>
            <person name="Swayne D.E."/>
        </authorList>
    </citation>
    <scope>NUCLEOTIDE SEQUENCE [LARGE SCALE GENOMIC DNA]</scope>
    <source>
        <strain evidence="3 4">DSM 12816</strain>
    </source>
</reference>
<protein>
    <submittedName>
        <fullName evidence="3">Stage III sporulation protein AE</fullName>
    </submittedName>
</protein>
<evidence type="ECO:0000313" key="4">
    <source>
        <dbReference type="Proteomes" id="UP000192790"/>
    </source>
</evidence>
<keyword evidence="1" id="KW-1133">Transmembrane helix</keyword>
<feature type="transmembrane region" description="Helical" evidence="1">
    <location>
        <begin position="116"/>
        <end position="140"/>
    </location>
</feature>
<dbReference type="Proteomes" id="UP000192790">
    <property type="component" value="Unassembled WGS sequence"/>
</dbReference>
<feature type="signal peptide" evidence="2">
    <location>
        <begin position="1"/>
        <end position="19"/>
    </location>
</feature>
<feature type="chain" id="PRO_5012031890" evidence="2">
    <location>
        <begin position="20"/>
        <end position="370"/>
    </location>
</feature>
<feature type="transmembrane region" description="Helical" evidence="1">
    <location>
        <begin position="293"/>
        <end position="317"/>
    </location>
</feature>
<evidence type="ECO:0000313" key="3">
    <source>
        <dbReference type="EMBL" id="SMC85574.1"/>
    </source>
</evidence>
<proteinExistence type="predicted"/>
<feature type="transmembrane region" description="Helical" evidence="1">
    <location>
        <begin position="338"/>
        <end position="362"/>
    </location>
</feature>
<keyword evidence="1" id="KW-0812">Transmembrane</keyword>
<evidence type="ECO:0000256" key="2">
    <source>
        <dbReference type="SAM" id="SignalP"/>
    </source>
</evidence>
<evidence type="ECO:0000256" key="1">
    <source>
        <dbReference type="SAM" id="Phobius"/>
    </source>
</evidence>
<dbReference type="Pfam" id="PF09546">
    <property type="entry name" value="Spore_III_AE"/>
    <property type="match status" value="1"/>
</dbReference>
<accession>A0A1W2CKR6</accession>
<dbReference type="STRING" id="1122930.SAMN02745168_0037"/>
<dbReference type="RefSeq" id="WP_084235464.1">
    <property type="nucleotide sequence ID" value="NZ_FWXW01000010.1"/>
</dbReference>
<sequence>MKQLIAIFAVLCLLTTAAAAEGFDDAARQSGALDTGTLEEAVPSGAQDLMDGAEIDQGEDLGGGIAGILQNAGRELESILKGSLRSGVLLLSVVLLCAVAGSLYEGTASKTAANFVPTAGTLAVTAIAVGDIHTLIGLGLETISQIENFSKVLLPTLAAATAASGSVGGAAARQMATVLFSDVVLTAIDRLLMPLVYAYIAAQAANAAIENNLLGRVAGMLKWAVTTILTMLLICFTGYLTVSGAIAGTADAVTIKAAKFAMSGAVPVVGGIISDAAETVLVGAGVLRNTVGVFGMLTILAICIIPFLRLGVQYLMYKLTAAMAGTVGDDRVVRLIDGIGGAFGLVLGMTGACALILLISIVSSVKAVTG</sequence>
<dbReference type="EMBL" id="FWXW01000010">
    <property type="protein sequence ID" value="SMC85574.1"/>
    <property type="molecule type" value="Genomic_DNA"/>
</dbReference>
<dbReference type="AlphaFoldDB" id="A0A1W2CKR6"/>
<feature type="transmembrane region" description="Helical" evidence="1">
    <location>
        <begin position="260"/>
        <end position="287"/>
    </location>
</feature>